<dbReference type="SUPFAM" id="SSF54593">
    <property type="entry name" value="Glyoxalase/Bleomycin resistance protein/Dihydroxybiphenyl dioxygenase"/>
    <property type="match status" value="1"/>
</dbReference>
<dbReference type="EMBL" id="JBHSXS010000002">
    <property type="protein sequence ID" value="MFC6878982.1"/>
    <property type="molecule type" value="Genomic_DNA"/>
</dbReference>
<evidence type="ECO:0000313" key="2">
    <source>
        <dbReference type="EMBL" id="MFC6878982.1"/>
    </source>
</evidence>
<dbReference type="Pfam" id="PF00903">
    <property type="entry name" value="Glyoxalase"/>
    <property type="match status" value="1"/>
</dbReference>
<feature type="domain" description="VOC" evidence="1">
    <location>
        <begin position="4"/>
        <end position="120"/>
    </location>
</feature>
<protein>
    <submittedName>
        <fullName evidence="2">VOC family protein</fullName>
    </submittedName>
</protein>
<keyword evidence="3" id="KW-1185">Reference proteome</keyword>
<dbReference type="InterPro" id="IPR004360">
    <property type="entry name" value="Glyas_Fos-R_dOase_dom"/>
</dbReference>
<comment type="caution">
    <text evidence="2">The sequence shown here is derived from an EMBL/GenBank/DDBJ whole genome shotgun (WGS) entry which is preliminary data.</text>
</comment>
<gene>
    <name evidence="2" type="ORF">ACFQKB_04310</name>
</gene>
<organism evidence="2 3">
    <name type="scientific">Actinomadura yumaensis</name>
    <dbReference type="NCBI Taxonomy" id="111807"/>
    <lineage>
        <taxon>Bacteria</taxon>
        <taxon>Bacillati</taxon>
        <taxon>Actinomycetota</taxon>
        <taxon>Actinomycetes</taxon>
        <taxon>Streptosporangiales</taxon>
        <taxon>Thermomonosporaceae</taxon>
        <taxon>Actinomadura</taxon>
    </lineage>
</organism>
<dbReference type="RefSeq" id="WP_160823696.1">
    <property type="nucleotide sequence ID" value="NZ_JBHSXE010000001.1"/>
</dbReference>
<dbReference type="Gene3D" id="3.10.180.10">
    <property type="entry name" value="2,3-Dihydroxybiphenyl 1,2-Dioxygenase, domain 1"/>
    <property type="match status" value="1"/>
</dbReference>
<proteinExistence type="predicted"/>
<dbReference type="CDD" id="cd08351">
    <property type="entry name" value="ChaP_like"/>
    <property type="match status" value="1"/>
</dbReference>
<dbReference type="Proteomes" id="UP001596380">
    <property type="component" value="Unassembled WGS sequence"/>
</dbReference>
<evidence type="ECO:0000259" key="1">
    <source>
        <dbReference type="PROSITE" id="PS51819"/>
    </source>
</evidence>
<sequence>MPAVLDHIIVPATDKHASASFLAGILGLVPAPQYGPFIPVKISNGVTIDFMDAAGFHPHHCAFLVSEDEFDAMFARVKEAGCGYHADPGGGRPGEINTRDGGRGVYFPDPDGHSMELLTVPYGGWPS</sequence>
<dbReference type="InterPro" id="IPR037523">
    <property type="entry name" value="VOC_core"/>
</dbReference>
<evidence type="ECO:0000313" key="3">
    <source>
        <dbReference type="Proteomes" id="UP001596380"/>
    </source>
</evidence>
<name>A0ABW2CBJ0_9ACTN</name>
<reference evidence="3" key="1">
    <citation type="journal article" date="2019" name="Int. J. Syst. Evol. Microbiol.">
        <title>The Global Catalogue of Microorganisms (GCM) 10K type strain sequencing project: providing services to taxonomists for standard genome sequencing and annotation.</title>
        <authorList>
            <consortium name="The Broad Institute Genomics Platform"/>
            <consortium name="The Broad Institute Genome Sequencing Center for Infectious Disease"/>
            <person name="Wu L."/>
            <person name="Ma J."/>
        </authorList>
    </citation>
    <scope>NUCLEOTIDE SEQUENCE [LARGE SCALE GENOMIC DNA]</scope>
    <source>
        <strain evidence="3">JCM 3369</strain>
    </source>
</reference>
<dbReference type="InterPro" id="IPR029068">
    <property type="entry name" value="Glyas_Bleomycin-R_OHBP_Dase"/>
</dbReference>
<dbReference type="PROSITE" id="PS51819">
    <property type="entry name" value="VOC"/>
    <property type="match status" value="1"/>
</dbReference>
<accession>A0ABW2CBJ0</accession>